<keyword evidence="4" id="KW-1185">Reference proteome</keyword>
<sequence length="347" mass="37061">MTSYRKWATAVVALTIMGGVAGCGTSGGASPGSNATNSTKGVAPSNNTVANRTAGANNATTNTSAPSSNTATTNTTKSTVASMVSVTIPLTYGQSTTSMSFKVPSGWVKQKVGQGDTSGYAWVNPHDSNQQIDLITSGNIGAIKNYTTGQWDVTGIFGHGTKGISWIGVSSDKLTGSFIDTTGVNPYAKSEQTPYTGYGKAFIVQSPNPFSVFVVAWGLPLHADTVLPTIHLHETVYVFSQAMLEEIYAVKYFSSVGPIIPPQNVANDVNKWAPYVSMSMMPYAPASEQVLDKQLIQNIEGPMTLLKSLPGYTLHHDQLPSGSRTYWYPSNNKFPTWVDPRPQQITK</sequence>
<dbReference type="STRING" id="1830138.SAMN05443507_12021"/>
<feature type="signal peptide" evidence="2">
    <location>
        <begin position="1"/>
        <end position="21"/>
    </location>
</feature>
<evidence type="ECO:0000313" key="3">
    <source>
        <dbReference type="EMBL" id="SHK69875.1"/>
    </source>
</evidence>
<feature type="compositionally biased region" description="Low complexity" evidence="1">
    <location>
        <begin position="46"/>
        <end position="76"/>
    </location>
</feature>
<proteinExistence type="predicted"/>
<evidence type="ECO:0000256" key="2">
    <source>
        <dbReference type="SAM" id="SignalP"/>
    </source>
</evidence>
<evidence type="ECO:0000313" key="4">
    <source>
        <dbReference type="Proteomes" id="UP000184016"/>
    </source>
</evidence>
<name>A0A1M6UKW2_9BACL</name>
<dbReference type="OrthoDB" id="9790745at2"/>
<feature type="chain" id="PRO_5038576091" evidence="2">
    <location>
        <begin position="22"/>
        <end position="347"/>
    </location>
</feature>
<dbReference type="AlphaFoldDB" id="A0A1M6UKW2"/>
<protein>
    <submittedName>
        <fullName evidence="3">Uncharacterized protein</fullName>
    </submittedName>
</protein>
<accession>A0A1M6UKW2</accession>
<keyword evidence="2" id="KW-0732">Signal</keyword>
<organism evidence="3 4">
    <name type="scientific">Alicyclobacillus tolerans</name>
    <dbReference type="NCBI Taxonomy" id="90970"/>
    <lineage>
        <taxon>Bacteria</taxon>
        <taxon>Bacillati</taxon>
        <taxon>Bacillota</taxon>
        <taxon>Bacilli</taxon>
        <taxon>Bacillales</taxon>
        <taxon>Alicyclobacillaceae</taxon>
        <taxon>Alicyclobacillus</taxon>
    </lineage>
</organism>
<gene>
    <name evidence="3" type="ORF">SAMN05443507_12021</name>
</gene>
<dbReference type="PROSITE" id="PS51257">
    <property type="entry name" value="PROKAR_LIPOPROTEIN"/>
    <property type="match status" value="1"/>
</dbReference>
<reference evidence="4" key="1">
    <citation type="submission" date="2016-11" db="EMBL/GenBank/DDBJ databases">
        <authorList>
            <person name="Varghese N."/>
            <person name="Submissions S."/>
        </authorList>
    </citation>
    <scope>NUCLEOTIDE SEQUENCE [LARGE SCALE GENOMIC DNA]</scope>
    <source>
        <strain evidence="4">USBA-503</strain>
    </source>
</reference>
<dbReference type="EMBL" id="FRAF01000020">
    <property type="protein sequence ID" value="SHK69875.1"/>
    <property type="molecule type" value="Genomic_DNA"/>
</dbReference>
<feature type="compositionally biased region" description="Polar residues" evidence="1">
    <location>
        <begin position="31"/>
        <end position="40"/>
    </location>
</feature>
<evidence type="ECO:0000256" key="1">
    <source>
        <dbReference type="SAM" id="MobiDB-lite"/>
    </source>
</evidence>
<feature type="region of interest" description="Disordered" evidence="1">
    <location>
        <begin position="28"/>
        <end position="76"/>
    </location>
</feature>
<dbReference type="RefSeq" id="WP_072874708.1">
    <property type="nucleotide sequence ID" value="NZ_FRAF01000020.1"/>
</dbReference>
<dbReference type="Proteomes" id="UP000184016">
    <property type="component" value="Unassembled WGS sequence"/>
</dbReference>